<dbReference type="Proteomes" id="UP001431449">
    <property type="component" value="Unassembled WGS sequence"/>
</dbReference>
<sequence length="153" mass="16555">MRRGWLLLVVLSLMLAGCGSGPPVRLFPPELSLAELRYDDQGAVAVLRLRSFSTVPVRVKRVSGHLELGPAGLRVPVALQPDLLVAATSVELLEVAFNPDAEQRALLESTTANRRALDYRIEAEVASSEPQTRFEIEYSSSLAPAPGLPGVLR</sequence>
<dbReference type="RefSeq" id="WP_248207756.1">
    <property type="nucleotide sequence ID" value="NZ_JALNMH010000006.1"/>
</dbReference>
<evidence type="ECO:0008006" key="3">
    <source>
        <dbReference type="Google" id="ProtNLM"/>
    </source>
</evidence>
<dbReference type="PROSITE" id="PS51257">
    <property type="entry name" value="PROKAR_LIPOPROTEIN"/>
    <property type="match status" value="1"/>
</dbReference>
<keyword evidence="2" id="KW-1185">Reference proteome</keyword>
<protein>
    <recommendedName>
        <fullName evidence="3">DUF4426 domain-containing protein</fullName>
    </recommendedName>
</protein>
<comment type="caution">
    <text evidence="1">The sequence shown here is derived from an EMBL/GenBank/DDBJ whole genome shotgun (WGS) entry which is preliminary data.</text>
</comment>
<evidence type="ECO:0000313" key="2">
    <source>
        <dbReference type="Proteomes" id="UP001431449"/>
    </source>
</evidence>
<reference evidence="1" key="1">
    <citation type="submission" date="2022-04" db="EMBL/GenBank/DDBJ databases">
        <title>Lysobacter sp. CAU 1642 isolated from sea sand.</title>
        <authorList>
            <person name="Kim W."/>
        </authorList>
    </citation>
    <scope>NUCLEOTIDE SEQUENCE</scope>
    <source>
        <strain evidence="1">CAU 1642</strain>
    </source>
</reference>
<accession>A0ABT0GGM2</accession>
<gene>
    <name evidence="1" type="ORF">M0G41_08405</name>
</gene>
<name>A0ABT0GGM2_9GAMM</name>
<dbReference type="EMBL" id="JALNMH010000006">
    <property type="protein sequence ID" value="MCK7593688.1"/>
    <property type="molecule type" value="Genomic_DNA"/>
</dbReference>
<evidence type="ECO:0000313" key="1">
    <source>
        <dbReference type="EMBL" id="MCK7593688.1"/>
    </source>
</evidence>
<organism evidence="1 2">
    <name type="scientific">Pseudomarimonas salicorniae</name>
    <dbReference type="NCBI Taxonomy" id="2933270"/>
    <lineage>
        <taxon>Bacteria</taxon>
        <taxon>Pseudomonadati</taxon>
        <taxon>Pseudomonadota</taxon>
        <taxon>Gammaproteobacteria</taxon>
        <taxon>Lysobacterales</taxon>
        <taxon>Lysobacteraceae</taxon>
        <taxon>Pseudomarimonas</taxon>
    </lineage>
</organism>
<proteinExistence type="predicted"/>